<name>A0A1S3K8P6_LINAN</name>
<evidence type="ECO:0000256" key="5">
    <source>
        <dbReference type="ARBA" id="ARBA00023242"/>
    </source>
</evidence>
<accession>A0A1S3K8P6</accession>
<comment type="subcellular location">
    <subcellularLocation>
        <location evidence="1">Nucleus</location>
    </subcellularLocation>
</comment>
<dbReference type="OrthoDB" id="19740at2759"/>
<dbReference type="FunFam" id="1.10.10.60:FF:000087">
    <property type="entry name" value="DNA methyltransferase 1-associated protein 1"/>
    <property type="match status" value="1"/>
</dbReference>
<dbReference type="FunCoup" id="A0A1S3K8P6">
    <property type="interactions" value="2206"/>
</dbReference>
<evidence type="ECO:0000313" key="12">
    <source>
        <dbReference type="RefSeq" id="XP_013418998.1"/>
    </source>
</evidence>
<keyword evidence="3" id="KW-0805">Transcription regulation</keyword>
<evidence type="ECO:0000256" key="7">
    <source>
        <dbReference type="SAM" id="Coils"/>
    </source>
</evidence>
<dbReference type="OMA" id="RNNIQNW"/>
<dbReference type="GO" id="GO:0008168">
    <property type="term" value="F:methyltransferase activity"/>
    <property type="evidence" value="ECO:0007669"/>
    <property type="project" value="UniProtKB-KW"/>
</dbReference>
<dbReference type="GO" id="GO:0035267">
    <property type="term" value="C:NuA4 histone acetyltransferase complex"/>
    <property type="evidence" value="ECO:0007669"/>
    <property type="project" value="InterPro"/>
</dbReference>
<dbReference type="KEGG" id="lak:106179783"/>
<evidence type="ECO:0000256" key="1">
    <source>
        <dbReference type="ARBA" id="ARBA00004123"/>
    </source>
</evidence>
<dbReference type="GO" id="GO:0000812">
    <property type="term" value="C:Swr1 complex"/>
    <property type="evidence" value="ECO:0007669"/>
    <property type="project" value="TreeGrafter"/>
</dbReference>
<dbReference type="STRING" id="7574.A0A1S3K8P6"/>
<feature type="region of interest" description="Disordered" evidence="8">
    <location>
        <begin position="306"/>
        <end position="356"/>
    </location>
</feature>
<dbReference type="Gene3D" id="1.10.10.60">
    <property type="entry name" value="Homeodomain-like"/>
    <property type="match status" value="1"/>
</dbReference>
<evidence type="ECO:0000259" key="9">
    <source>
        <dbReference type="Pfam" id="PF05499"/>
    </source>
</evidence>
<keyword evidence="7" id="KW-0175">Coiled coil</keyword>
<keyword evidence="5" id="KW-0539">Nucleus</keyword>
<evidence type="ECO:0000256" key="6">
    <source>
        <dbReference type="ARBA" id="ARBA00067416"/>
    </source>
</evidence>
<dbReference type="Pfam" id="PF05499">
    <property type="entry name" value="DMAP1"/>
    <property type="match status" value="1"/>
</dbReference>
<evidence type="ECO:0000256" key="2">
    <source>
        <dbReference type="ARBA" id="ARBA00022853"/>
    </source>
</evidence>
<dbReference type="RefSeq" id="XP_013418998.1">
    <property type="nucleotide sequence ID" value="XM_013563544.2"/>
</dbReference>
<evidence type="ECO:0000313" key="11">
    <source>
        <dbReference type="Proteomes" id="UP000085678"/>
    </source>
</evidence>
<feature type="domain" description="DNA methyltransferase 1-associated 1" evidence="9">
    <location>
        <begin position="275"/>
        <end position="436"/>
    </location>
</feature>
<protein>
    <recommendedName>
        <fullName evidence="6">DNA methyltransferase 1-associated protein 1</fullName>
    </recommendedName>
</protein>
<dbReference type="InterPro" id="IPR008468">
    <property type="entry name" value="DMAP1"/>
</dbReference>
<sequence length="515" mass="59261">MGLRSVLLTPPLLKSHIAKKPTSFHEMSGLHWLVMDASSNDVREIMDLDGSEKNEASMVKEALMGADKKKKIKKPESSFKKPDGMHRELWGLLWTDNKDAPPIIPTDTNQGYKQMKAKIGRSKVRPWKFMPFTNPARKDGAIFNHWRRVADEGKDYPFARFNKTVDVPVYTDIEYQQHLHDENWSRQETDHLFDLCKRFSLRFIVVHDRWDRVKFPNRSVEDLKERFYGIWNTLTKVRAAHGTEPRIRIFDADHERKRKEQLIKLFNRDPEQVKEEEQLLQELKKIELRKKEREKKTQDLQKLITAADSNMESRRMERKTTKKKVPPSQKSRDIGATPESTGIKFPDSKQSGVSLRSQRMKLPATVGQKKTKAIEQVLDELAIDLNPIPTEDIVQHFNELRQDIVLLYELKLALANCEYELQTLRHRYETLAPGKVLDVGPSPASTLSTSMADIATAESKPDSPSKARKISETIDVVGPSGAVGGSLTEESFHRKRRLAAIEQSNILKKITKQKV</sequence>
<keyword evidence="11" id="KW-1185">Reference proteome</keyword>
<dbReference type="PANTHER" id="PTHR12855">
    <property type="entry name" value="DNA METHYLTRANSFERASE 1-ASSOCIATED PROTEIN 1 FAMILY MEMBER"/>
    <property type="match status" value="1"/>
</dbReference>
<dbReference type="InterPro" id="IPR032563">
    <property type="entry name" value="DAMP1_SANT-like"/>
</dbReference>
<dbReference type="GeneID" id="106179783"/>
<dbReference type="AlphaFoldDB" id="A0A1S3K8P6"/>
<evidence type="ECO:0000256" key="3">
    <source>
        <dbReference type="ARBA" id="ARBA00023015"/>
    </source>
</evidence>
<dbReference type="GO" id="GO:0006338">
    <property type="term" value="P:chromatin remodeling"/>
    <property type="evidence" value="ECO:0007669"/>
    <property type="project" value="InterPro"/>
</dbReference>
<proteinExistence type="predicted"/>
<dbReference type="GO" id="GO:0032259">
    <property type="term" value="P:methylation"/>
    <property type="evidence" value="ECO:0007669"/>
    <property type="project" value="UniProtKB-KW"/>
</dbReference>
<keyword evidence="12" id="KW-0489">Methyltransferase</keyword>
<reference evidence="12" key="1">
    <citation type="submission" date="2025-08" db="UniProtKB">
        <authorList>
            <consortium name="RefSeq"/>
        </authorList>
    </citation>
    <scope>IDENTIFICATION</scope>
    <source>
        <tissue evidence="12">Gonads</tissue>
    </source>
</reference>
<dbReference type="InParanoid" id="A0A1S3K8P6"/>
<dbReference type="GO" id="GO:0000122">
    <property type="term" value="P:negative regulation of transcription by RNA polymerase II"/>
    <property type="evidence" value="ECO:0007669"/>
    <property type="project" value="TreeGrafter"/>
</dbReference>
<keyword evidence="4" id="KW-0804">Transcription</keyword>
<feature type="domain" description="DAMP1 SANT/Myb-like" evidence="10">
    <location>
        <begin position="156"/>
        <end position="234"/>
    </location>
</feature>
<evidence type="ECO:0000256" key="4">
    <source>
        <dbReference type="ARBA" id="ARBA00023163"/>
    </source>
</evidence>
<dbReference type="GO" id="GO:0003714">
    <property type="term" value="F:transcription corepressor activity"/>
    <property type="evidence" value="ECO:0007669"/>
    <property type="project" value="TreeGrafter"/>
</dbReference>
<organism evidence="11 12">
    <name type="scientific">Lingula anatina</name>
    <name type="common">Brachiopod</name>
    <name type="synonym">Lingula unguis</name>
    <dbReference type="NCBI Taxonomy" id="7574"/>
    <lineage>
        <taxon>Eukaryota</taxon>
        <taxon>Metazoa</taxon>
        <taxon>Spiralia</taxon>
        <taxon>Lophotrochozoa</taxon>
        <taxon>Brachiopoda</taxon>
        <taxon>Linguliformea</taxon>
        <taxon>Lingulata</taxon>
        <taxon>Lingulida</taxon>
        <taxon>Linguloidea</taxon>
        <taxon>Lingulidae</taxon>
        <taxon>Lingula</taxon>
    </lineage>
</organism>
<keyword evidence="12" id="KW-0808">Transferase</keyword>
<keyword evidence="2" id="KW-0156">Chromatin regulator</keyword>
<evidence type="ECO:0000256" key="8">
    <source>
        <dbReference type="SAM" id="MobiDB-lite"/>
    </source>
</evidence>
<dbReference type="GO" id="GO:0006281">
    <property type="term" value="P:DNA repair"/>
    <property type="evidence" value="ECO:0007669"/>
    <property type="project" value="InterPro"/>
</dbReference>
<feature type="coiled-coil region" evidence="7">
    <location>
        <begin position="273"/>
        <end position="303"/>
    </location>
</feature>
<evidence type="ECO:0000259" key="10">
    <source>
        <dbReference type="Pfam" id="PF16282"/>
    </source>
</evidence>
<dbReference type="PANTHER" id="PTHR12855:SF10">
    <property type="entry name" value="DNA METHYLTRANSFERASE 1-ASSOCIATED PROTEIN 1"/>
    <property type="match status" value="1"/>
</dbReference>
<dbReference type="Pfam" id="PF16282">
    <property type="entry name" value="SANT_DAMP1_like"/>
    <property type="match status" value="1"/>
</dbReference>
<dbReference type="Proteomes" id="UP000085678">
    <property type="component" value="Unplaced"/>
</dbReference>
<dbReference type="InterPro" id="IPR027109">
    <property type="entry name" value="Swc4/Dmap1"/>
</dbReference>
<gene>
    <name evidence="12" type="primary">LOC106179783</name>
</gene>